<evidence type="ECO:0000256" key="5">
    <source>
        <dbReference type="ARBA" id="ARBA00022927"/>
    </source>
</evidence>
<keyword evidence="11" id="KW-1185">Reference proteome</keyword>
<feature type="transmembrane region" description="Helical" evidence="8">
    <location>
        <begin position="130"/>
        <end position="149"/>
    </location>
</feature>
<evidence type="ECO:0000256" key="4">
    <source>
        <dbReference type="ARBA" id="ARBA00022692"/>
    </source>
</evidence>
<feature type="transmembrane region" description="Helical" evidence="8">
    <location>
        <begin position="92"/>
        <end position="110"/>
    </location>
</feature>
<proteinExistence type="inferred from homology"/>
<feature type="transmembrane region" description="Helical" evidence="8">
    <location>
        <begin position="21"/>
        <end position="44"/>
    </location>
</feature>
<keyword evidence="6 8" id="KW-1133">Transmembrane helix</keyword>
<evidence type="ECO:0000256" key="7">
    <source>
        <dbReference type="ARBA" id="ARBA00023136"/>
    </source>
</evidence>
<gene>
    <name evidence="10" type="ORF">BOX15_Mlig028829g3</name>
</gene>
<dbReference type="PANTHER" id="PTHR12371">
    <property type="entry name" value="TRANSLOCATION ASSOCIATED MEMBRANE PROTEIN"/>
    <property type="match status" value="1"/>
</dbReference>
<accession>A0A267DR88</accession>
<dbReference type="GO" id="GO:0006616">
    <property type="term" value="P:SRP-dependent cotranslational protein targeting to membrane, translocation"/>
    <property type="evidence" value="ECO:0007669"/>
    <property type="project" value="InterPro"/>
</dbReference>
<evidence type="ECO:0000256" key="2">
    <source>
        <dbReference type="ARBA" id="ARBA00005999"/>
    </source>
</evidence>
<dbReference type="STRING" id="282301.A0A267DR88"/>
<feature type="transmembrane region" description="Helical" evidence="8">
    <location>
        <begin position="169"/>
        <end position="188"/>
    </location>
</feature>
<evidence type="ECO:0000256" key="3">
    <source>
        <dbReference type="ARBA" id="ARBA00022448"/>
    </source>
</evidence>
<keyword evidence="4 8" id="KW-0812">Transmembrane</keyword>
<keyword evidence="3" id="KW-0813">Transport</keyword>
<evidence type="ECO:0000313" key="10">
    <source>
        <dbReference type="EMBL" id="PAA51745.1"/>
    </source>
</evidence>
<comment type="caution">
    <text evidence="10">The sequence shown here is derived from an EMBL/GenBank/DDBJ whole genome shotgun (WGS) entry which is preliminary data.</text>
</comment>
<dbReference type="InterPro" id="IPR006634">
    <property type="entry name" value="TLC-dom"/>
</dbReference>
<dbReference type="OrthoDB" id="3053196at2759"/>
<evidence type="ECO:0000313" key="11">
    <source>
        <dbReference type="Proteomes" id="UP000215902"/>
    </source>
</evidence>
<comment type="similarity">
    <text evidence="2">Belongs to the TRAM family.</text>
</comment>
<dbReference type="InterPro" id="IPR016447">
    <property type="entry name" value="Translocation_assoc_membrane"/>
</dbReference>
<feature type="transmembrane region" description="Helical" evidence="8">
    <location>
        <begin position="305"/>
        <end position="326"/>
    </location>
</feature>
<keyword evidence="5" id="KW-0653">Protein transport</keyword>
<evidence type="ECO:0000256" key="6">
    <source>
        <dbReference type="ARBA" id="ARBA00022989"/>
    </source>
</evidence>
<dbReference type="AlphaFoldDB" id="A0A267DR88"/>
<keyword evidence="7 8" id="KW-0472">Membrane</keyword>
<dbReference type="SMART" id="SM00724">
    <property type="entry name" value="TLC"/>
    <property type="match status" value="1"/>
</dbReference>
<evidence type="ECO:0000259" key="9">
    <source>
        <dbReference type="SMART" id="SM00724"/>
    </source>
</evidence>
<organism evidence="10 11">
    <name type="scientific">Macrostomum lignano</name>
    <dbReference type="NCBI Taxonomy" id="282301"/>
    <lineage>
        <taxon>Eukaryota</taxon>
        <taxon>Metazoa</taxon>
        <taxon>Spiralia</taxon>
        <taxon>Lophotrochozoa</taxon>
        <taxon>Platyhelminthes</taxon>
        <taxon>Rhabditophora</taxon>
        <taxon>Macrostomorpha</taxon>
        <taxon>Macrostomida</taxon>
        <taxon>Macrostomidae</taxon>
        <taxon>Macrostomum</taxon>
    </lineage>
</organism>
<sequence length="404" mass="46831">MMSYTKGTKKKYKNTSYFSHDYIIANHGDIVSFIAMVIVIGLMFQVTAPVSKLFTMLQHNVTIRSNQASMQDTVNRVGTLYTAGYRDLLTCLFYTLIAIVIHAVVQEYIIDRLYKRLHFSKSQYGKISEISQLLLFYLISFLWGANIVYKERLLASISTLWTGYPHLYLSFWFKFYFICQICYWLHCFPELYFQRVSPSEMPERGQRYAINLLCIAGAYLLNLNRIAVVLLVLHYLAEIIFHCSRLLRLAGRRSAAWYGFALWDLVFVAVRLFSVALAGLTFALGLEKNSRDRISIREGNFNTKFIRLNCLAVVCLLQGYLMWNFITFHVRKARQFLETHTDVQQVVSHERCLIRSIGQDNKPSAARLSAVLEDRQSNSREPTAVKCTSGLNRCSELRQRRMVQ</sequence>
<dbReference type="EMBL" id="NIVC01003368">
    <property type="protein sequence ID" value="PAA51745.1"/>
    <property type="molecule type" value="Genomic_DNA"/>
</dbReference>
<feature type="domain" description="TLC" evidence="9">
    <location>
        <begin position="125"/>
        <end position="336"/>
    </location>
</feature>
<evidence type="ECO:0000256" key="1">
    <source>
        <dbReference type="ARBA" id="ARBA00004141"/>
    </source>
</evidence>
<dbReference type="Proteomes" id="UP000215902">
    <property type="component" value="Unassembled WGS sequence"/>
</dbReference>
<dbReference type="PANTHER" id="PTHR12371:SF11">
    <property type="entry name" value="TRANSLOCATING CHAIN-ASSOCIATED MEMBRANE PROTEIN"/>
    <property type="match status" value="1"/>
</dbReference>
<feature type="transmembrane region" description="Helical" evidence="8">
    <location>
        <begin position="257"/>
        <end position="284"/>
    </location>
</feature>
<protein>
    <recommendedName>
        <fullName evidence="9">TLC domain-containing protein</fullName>
    </recommendedName>
</protein>
<reference evidence="10 11" key="1">
    <citation type="submission" date="2017-06" db="EMBL/GenBank/DDBJ databases">
        <title>A platform for efficient transgenesis in Macrostomum lignano, a flatworm model organism for stem cell research.</title>
        <authorList>
            <person name="Berezikov E."/>
        </authorList>
    </citation>
    <scope>NUCLEOTIDE SEQUENCE [LARGE SCALE GENOMIC DNA]</scope>
    <source>
        <strain evidence="10">DV1</strain>
        <tissue evidence="10">Whole organism</tissue>
    </source>
</reference>
<comment type="subcellular location">
    <subcellularLocation>
        <location evidence="1">Membrane</location>
        <topology evidence="1">Multi-pass membrane protein</topology>
    </subcellularLocation>
</comment>
<evidence type="ECO:0000256" key="8">
    <source>
        <dbReference type="SAM" id="Phobius"/>
    </source>
</evidence>
<dbReference type="Pfam" id="PF03798">
    <property type="entry name" value="TRAM_LAG1_CLN8"/>
    <property type="match status" value="1"/>
</dbReference>
<feature type="transmembrane region" description="Helical" evidence="8">
    <location>
        <begin position="209"/>
        <end position="237"/>
    </location>
</feature>
<dbReference type="GO" id="GO:0045048">
    <property type="term" value="P:protein insertion into ER membrane"/>
    <property type="evidence" value="ECO:0007669"/>
    <property type="project" value="TreeGrafter"/>
</dbReference>
<name>A0A267DR88_9PLAT</name>
<dbReference type="GO" id="GO:0005789">
    <property type="term" value="C:endoplasmic reticulum membrane"/>
    <property type="evidence" value="ECO:0007669"/>
    <property type="project" value="TreeGrafter"/>
</dbReference>